<dbReference type="Pfam" id="PF21694">
    <property type="entry name" value="DNA_pol3_delta_C"/>
    <property type="match status" value="1"/>
</dbReference>
<dbReference type="GO" id="GO:0003677">
    <property type="term" value="F:DNA binding"/>
    <property type="evidence" value="ECO:0007669"/>
    <property type="project" value="InterPro"/>
</dbReference>
<evidence type="ECO:0000256" key="1">
    <source>
        <dbReference type="ARBA" id="ARBA00012417"/>
    </source>
</evidence>
<evidence type="ECO:0000313" key="11">
    <source>
        <dbReference type="EMBL" id="QKJ25175.1"/>
    </source>
</evidence>
<dbReference type="RefSeq" id="WP_173493472.1">
    <property type="nucleotide sequence ID" value="NZ_CP054056.1"/>
</dbReference>
<dbReference type="Gene3D" id="3.40.50.300">
    <property type="entry name" value="P-loop containing nucleotide triphosphate hydrolases"/>
    <property type="match status" value="1"/>
</dbReference>
<evidence type="ECO:0000256" key="3">
    <source>
        <dbReference type="ARBA" id="ARBA00022679"/>
    </source>
</evidence>
<dbReference type="GO" id="GO:0009360">
    <property type="term" value="C:DNA polymerase III complex"/>
    <property type="evidence" value="ECO:0007669"/>
    <property type="project" value="InterPro"/>
</dbReference>
<dbReference type="EC" id="2.7.7.7" evidence="1"/>
<dbReference type="PANTHER" id="PTHR34388:SF1">
    <property type="entry name" value="DNA POLYMERASE III SUBUNIT DELTA"/>
    <property type="match status" value="1"/>
</dbReference>
<dbReference type="KEGG" id="aqg:HRU87_03005"/>
<evidence type="ECO:0000256" key="5">
    <source>
        <dbReference type="ARBA" id="ARBA00022705"/>
    </source>
</evidence>
<keyword evidence="4 11" id="KW-0548">Nucleotidyltransferase</keyword>
<comment type="similarity">
    <text evidence="7">Belongs to the DNA polymerase HolA subunit family.</text>
</comment>
<dbReference type="GO" id="GO:0003887">
    <property type="term" value="F:DNA-directed DNA polymerase activity"/>
    <property type="evidence" value="ECO:0007669"/>
    <property type="project" value="UniProtKB-KW"/>
</dbReference>
<keyword evidence="12" id="KW-1185">Reference proteome</keyword>
<dbReference type="NCBIfam" id="TIGR01128">
    <property type="entry name" value="holA"/>
    <property type="match status" value="1"/>
</dbReference>
<dbReference type="Proteomes" id="UP000501003">
    <property type="component" value="Chromosome"/>
</dbReference>
<dbReference type="SUPFAM" id="SSF48019">
    <property type="entry name" value="post-AAA+ oligomerization domain-like"/>
    <property type="match status" value="1"/>
</dbReference>
<keyword evidence="6" id="KW-0239">DNA-directed DNA polymerase</keyword>
<feature type="domain" description="DNA polymerase III delta N-terminal" evidence="9">
    <location>
        <begin position="18"/>
        <end position="129"/>
    </location>
</feature>
<evidence type="ECO:0000256" key="7">
    <source>
        <dbReference type="ARBA" id="ARBA00034754"/>
    </source>
</evidence>
<feature type="domain" description="DNA polymerase III delta subunit-like C-terminal" evidence="10">
    <location>
        <begin position="200"/>
        <end position="313"/>
    </location>
</feature>
<dbReference type="PANTHER" id="PTHR34388">
    <property type="entry name" value="DNA POLYMERASE III SUBUNIT DELTA"/>
    <property type="match status" value="1"/>
</dbReference>
<evidence type="ECO:0000259" key="10">
    <source>
        <dbReference type="Pfam" id="PF21694"/>
    </source>
</evidence>
<gene>
    <name evidence="11" type="primary">holA</name>
    <name evidence="11" type="ORF">HRU87_03005</name>
</gene>
<dbReference type="Pfam" id="PF06144">
    <property type="entry name" value="DNA_pol3_delta"/>
    <property type="match status" value="1"/>
</dbReference>
<proteinExistence type="inferred from homology"/>
<dbReference type="InterPro" id="IPR010372">
    <property type="entry name" value="DNA_pol3_delta_N"/>
</dbReference>
<evidence type="ECO:0000256" key="2">
    <source>
        <dbReference type="ARBA" id="ARBA00017703"/>
    </source>
</evidence>
<accession>A0A7D4TU25</accession>
<name>A0A7D4TU25_9MICO</name>
<evidence type="ECO:0000256" key="8">
    <source>
        <dbReference type="ARBA" id="ARBA00049244"/>
    </source>
</evidence>
<dbReference type="SUPFAM" id="SSF52540">
    <property type="entry name" value="P-loop containing nucleoside triphosphate hydrolases"/>
    <property type="match status" value="1"/>
</dbReference>
<keyword evidence="5" id="KW-0235">DNA replication</keyword>
<organism evidence="11 12">
    <name type="scientific">Aquiluna borgnonia</name>
    <dbReference type="NCBI Taxonomy" id="2499157"/>
    <lineage>
        <taxon>Bacteria</taxon>
        <taxon>Bacillati</taxon>
        <taxon>Actinomycetota</taxon>
        <taxon>Actinomycetes</taxon>
        <taxon>Micrococcales</taxon>
        <taxon>Microbacteriaceae</taxon>
        <taxon>Luna cluster</taxon>
        <taxon>Luna-1 subcluster</taxon>
        <taxon>Aquiluna</taxon>
    </lineage>
</organism>
<comment type="catalytic activity">
    <reaction evidence="8">
        <text>DNA(n) + a 2'-deoxyribonucleoside 5'-triphosphate = DNA(n+1) + diphosphate</text>
        <dbReference type="Rhea" id="RHEA:22508"/>
        <dbReference type="Rhea" id="RHEA-COMP:17339"/>
        <dbReference type="Rhea" id="RHEA-COMP:17340"/>
        <dbReference type="ChEBI" id="CHEBI:33019"/>
        <dbReference type="ChEBI" id="CHEBI:61560"/>
        <dbReference type="ChEBI" id="CHEBI:173112"/>
        <dbReference type="EC" id="2.7.7.7"/>
    </reaction>
</comment>
<evidence type="ECO:0000256" key="6">
    <source>
        <dbReference type="ARBA" id="ARBA00022932"/>
    </source>
</evidence>
<dbReference type="AlphaFoldDB" id="A0A7D4TU25"/>
<dbReference type="EMBL" id="CP054056">
    <property type="protein sequence ID" value="QKJ25175.1"/>
    <property type="molecule type" value="Genomic_DNA"/>
</dbReference>
<dbReference type="GO" id="GO:0006261">
    <property type="term" value="P:DNA-templated DNA replication"/>
    <property type="evidence" value="ECO:0007669"/>
    <property type="project" value="TreeGrafter"/>
</dbReference>
<dbReference type="InterPro" id="IPR027417">
    <property type="entry name" value="P-loop_NTPase"/>
</dbReference>
<evidence type="ECO:0000256" key="4">
    <source>
        <dbReference type="ARBA" id="ARBA00022695"/>
    </source>
</evidence>
<sequence>MIGKTVYWQDAAPAQLVLITGSESYLASKAMARIKQILRTESPELEVTEIDEGEYSPSLLLTVAAPSLFAEPRLVIIQGAQEGLLEDLTKLTEDPIEACTVVVRVPNSVGHNQKLKQSLSKQALVVSCEELKKDSERADFVKQELANSGKKIDASGLKALLAAFNQDLAELGGACAQLAAAAEGTITQEVVERNFQGRVETNAFKIADAALAGNAAEAIRLFRHGFTTGIDPVALNAALAMRIRQLARLYNDRNASPAALGMQPWQLDKARRELQGWDESALVSLVQLAAQTDADVKGASRDPEFSIERLLMAMARK</sequence>
<reference evidence="11 12" key="1">
    <citation type="submission" date="2020-05" db="EMBL/GenBank/DDBJ databases">
        <title>Aquirufa sp. strain 15G-AUS-rot a new Aquirufa species.</title>
        <authorList>
            <person name="Pitt A."/>
            <person name="Hahn M.W."/>
        </authorList>
    </citation>
    <scope>NUCLEOTIDE SEQUENCE [LARGE SCALE GENOMIC DNA]</scope>
    <source>
        <strain evidence="11 12">15G-AUS-rot</strain>
    </source>
</reference>
<dbReference type="InterPro" id="IPR048466">
    <property type="entry name" value="DNA_pol3_delta-like_C"/>
</dbReference>
<dbReference type="Gene3D" id="1.20.272.10">
    <property type="match status" value="1"/>
</dbReference>
<dbReference type="InterPro" id="IPR005790">
    <property type="entry name" value="DNA_polIII_delta"/>
</dbReference>
<evidence type="ECO:0000259" key="9">
    <source>
        <dbReference type="Pfam" id="PF06144"/>
    </source>
</evidence>
<evidence type="ECO:0000313" key="12">
    <source>
        <dbReference type="Proteomes" id="UP000501003"/>
    </source>
</evidence>
<protein>
    <recommendedName>
        <fullName evidence="2">DNA polymerase III subunit delta</fullName>
        <ecNumber evidence="1">2.7.7.7</ecNumber>
    </recommendedName>
</protein>
<dbReference type="InterPro" id="IPR008921">
    <property type="entry name" value="DNA_pol3_clamp-load_cplx_C"/>
</dbReference>
<keyword evidence="3 11" id="KW-0808">Transferase</keyword>